<feature type="domain" description="F-box associated beta-propeller type 1" evidence="1">
    <location>
        <begin position="23"/>
        <end position="131"/>
    </location>
</feature>
<reference evidence="2" key="1">
    <citation type="submission" date="2023-02" db="EMBL/GenBank/DDBJ databases">
        <title>Genome of toxic invasive species Heracleum sosnowskyi carries increased number of genes despite the absence of recent whole-genome duplications.</title>
        <authorList>
            <person name="Schelkunov M."/>
            <person name="Shtratnikova V."/>
            <person name="Makarenko M."/>
            <person name="Klepikova A."/>
            <person name="Omelchenko D."/>
            <person name="Novikova G."/>
            <person name="Obukhova E."/>
            <person name="Bogdanov V."/>
            <person name="Penin A."/>
            <person name="Logacheva M."/>
        </authorList>
    </citation>
    <scope>NUCLEOTIDE SEQUENCE</scope>
    <source>
        <strain evidence="2">Hsosn_3</strain>
        <tissue evidence="2">Leaf</tissue>
    </source>
</reference>
<dbReference type="NCBIfam" id="TIGR01640">
    <property type="entry name" value="F_box_assoc_1"/>
    <property type="match status" value="1"/>
</dbReference>
<dbReference type="InterPro" id="IPR006527">
    <property type="entry name" value="F-box-assoc_dom_typ1"/>
</dbReference>
<name>A0AAD8J2U5_9APIA</name>
<dbReference type="InterPro" id="IPR050796">
    <property type="entry name" value="SCF_F-box_component"/>
</dbReference>
<dbReference type="PANTHER" id="PTHR31672">
    <property type="entry name" value="BNACNNG10540D PROTEIN"/>
    <property type="match status" value="1"/>
</dbReference>
<evidence type="ECO:0000313" key="2">
    <source>
        <dbReference type="EMBL" id="KAK1394735.1"/>
    </source>
</evidence>
<dbReference type="EMBL" id="JAUIZM010000003">
    <property type="protein sequence ID" value="KAK1394735.1"/>
    <property type="molecule type" value="Genomic_DNA"/>
</dbReference>
<comment type="caution">
    <text evidence="2">The sequence shown here is derived from an EMBL/GenBank/DDBJ whole genome shotgun (WGS) entry which is preliminary data.</text>
</comment>
<proteinExistence type="predicted"/>
<keyword evidence="3" id="KW-1185">Reference proteome</keyword>
<reference evidence="2" key="2">
    <citation type="submission" date="2023-05" db="EMBL/GenBank/DDBJ databases">
        <authorList>
            <person name="Schelkunov M.I."/>
        </authorList>
    </citation>
    <scope>NUCLEOTIDE SEQUENCE</scope>
    <source>
        <strain evidence="2">Hsosn_3</strain>
        <tissue evidence="2">Leaf</tissue>
    </source>
</reference>
<evidence type="ECO:0000259" key="1">
    <source>
        <dbReference type="Pfam" id="PF07734"/>
    </source>
</evidence>
<dbReference type="AlphaFoldDB" id="A0AAD8J2U5"/>
<organism evidence="2 3">
    <name type="scientific">Heracleum sosnowskyi</name>
    <dbReference type="NCBI Taxonomy" id="360622"/>
    <lineage>
        <taxon>Eukaryota</taxon>
        <taxon>Viridiplantae</taxon>
        <taxon>Streptophyta</taxon>
        <taxon>Embryophyta</taxon>
        <taxon>Tracheophyta</taxon>
        <taxon>Spermatophyta</taxon>
        <taxon>Magnoliopsida</taxon>
        <taxon>eudicotyledons</taxon>
        <taxon>Gunneridae</taxon>
        <taxon>Pentapetalae</taxon>
        <taxon>asterids</taxon>
        <taxon>campanulids</taxon>
        <taxon>Apiales</taxon>
        <taxon>Apiaceae</taxon>
        <taxon>Apioideae</taxon>
        <taxon>apioid superclade</taxon>
        <taxon>Tordylieae</taxon>
        <taxon>Tordyliinae</taxon>
        <taxon>Heracleum</taxon>
    </lineage>
</organism>
<protein>
    <recommendedName>
        <fullName evidence="1">F-box associated beta-propeller type 1 domain-containing protein</fullName>
    </recommendedName>
</protein>
<evidence type="ECO:0000313" key="3">
    <source>
        <dbReference type="Proteomes" id="UP001237642"/>
    </source>
</evidence>
<dbReference type="InterPro" id="IPR017451">
    <property type="entry name" value="F-box-assoc_interact_dom"/>
</dbReference>
<gene>
    <name evidence="2" type="ORF">POM88_013791</name>
</gene>
<dbReference type="Pfam" id="PF07734">
    <property type="entry name" value="FBA_1"/>
    <property type="match status" value="1"/>
</dbReference>
<dbReference type="Proteomes" id="UP001237642">
    <property type="component" value="Unassembled WGS sequence"/>
</dbReference>
<sequence>MARTSSRRTPTAAPPMNWMLYYVNPTREEFIRLNLPPECNTARVRYIQSCNGLVCLAYEDFKAIYVVNPSTKRFKRIPTPKIKAKFGIRLNFGFDCITNDYKLLRSACDSVNSFKAELYSANANSWKEIQASDILQNFRIFPDSVMYIERFHKLIADDAVLFLYPFPPYPDLRRRSVILDFEGSFALIFNNVSVYSLWTLEDVCGKLSWNKKFNLEFDSKISWVVSYLGDGQFVARHNDRDQYIFYDYKKKETKKFLPAASFKDITLVTKYTESLVSLDCFQPWE</sequence>
<dbReference type="PANTHER" id="PTHR31672:SF13">
    <property type="entry name" value="F-BOX PROTEIN CPR30-LIKE"/>
    <property type="match status" value="1"/>
</dbReference>
<accession>A0AAD8J2U5</accession>